<evidence type="ECO:0000313" key="1">
    <source>
        <dbReference type="EMBL" id="AEE53427.1"/>
    </source>
</evidence>
<dbReference type="PANTHER" id="PTHR38787:SF3">
    <property type="entry name" value="REGULATORY P DOMAIN-CONTAINING PROTEIN"/>
    <property type="match status" value="1"/>
</dbReference>
<dbReference type="KEGG" id="hhy:Halhy_5603"/>
<dbReference type="eggNOG" id="COG5276">
    <property type="taxonomic scope" value="Bacteria"/>
</dbReference>
<dbReference type="HOGENOM" id="CLU_506079_0_0_10"/>
<dbReference type="Gene3D" id="2.60.40.1120">
    <property type="entry name" value="Carboxypeptidase-like, regulatory domain"/>
    <property type="match status" value="1"/>
</dbReference>
<dbReference type="SUPFAM" id="SSF51004">
    <property type="entry name" value="C-terminal (heme d1) domain of cytochrome cd1-nitrite reductase"/>
    <property type="match status" value="1"/>
</dbReference>
<dbReference type="InterPro" id="IPR026444">
    <property type="entry name" value="Secre_tail"/>
</dbReference>
<dbReference type="EMBL" id="CP002691">
    <property type="protein sequence ID" value="AEE53427.1"/>
    <property type="molecule type" value="Genomic_DNA"/>
</dbReference>
<dbReference type="GO" id="GO:0005576">
    <property type="term" value="C:extracellular region"/>
    <property type="evidence" value="ECO:0007669"/>
    <property type="project" value="TreeGrafter"/>
</dbReference>
<dbReference type="AlphaFoldDB" id="F4KTQ3"/>
<gene>
    <name evidence="1" type="ordered locus">Halhy_5603</name>
</gene>
<dbReference type="NCBIfam" id="TIGR04312">
    <property type="entry name" value="choice_anch_B"/>
    <property type="match status" value="1"/>
</dbReference>
<dbReference type="InterPro" id="IPR027589">
    <property type="entry name" value="Choice_anch_B"/>
</dbReference>
<dbReference type="InterPro" id="IPR008969">
    <property type="entry name" value="CarboxyPept-like_regulatory"/>
</dbReference>
<reference evidence="1 2" key="1">
    <citation type="journal article" date="2011" name="Stand. Genomic Sci.">
        <title>Complete genome sequence of Haliscomenobacter hydrossis type strain (O).</title>
        <authorList>
            <consortium name="US DOE Joint Genome Institute (JGI-PGF)"/>
            <person name="Daligault H."/>
            <person name="Lapidus A."/>
            <person name="Zeytun A."/>
            <person name="Nolan M."/>
            <person name="Lucas S."/>
            <person name="Del Rio T.G."/>
            <person name="Tice H."/>
            <person name="Cheng J.F."/>
            <person name="Tapia R."/>
            <person name="Han C."/>
            <person name="Goodwin L."/>
            <person name="Pitluck S."/>
            <person name="Liolios K."/>
            <person name="Pagani I."/>
            <person name="Ivanova N."/>
            <person name="Huntemann M."/>
            <person name="Mavromatis K."/>
            <person name="Mikhailova N."/>
            <person name="Pati A."/>
            <person name="Chen A."/>
            <person name="Palaniappan K."/>
            <person name="Land M."/>
            <person name="Hauser L."/>
            <person name="Brambilla E.M."/>
            <person name="Rohde M."/>
            <person name="Verbarg S."/>
            <person name="Goker M."/>
            <person name="Bristow J."/>
            <person name="Eisen J.A."/>
            <person name="Markowitz V."/>
            <person name="Hugenholtz P."/>
            <person name="Kyrpides N.C."/>
            <person name="Klenk H.P."/>
            <person name="Woyke T."/>
        </authorList>
    </citation>
    <scope>NUCLEOTIDE SEQUENCE [LARGE SCALE GENOMIC DNA]</scope>
    <source>
        <strain evidence="2">ATCC 27775 / DSM 1100 / LMG 10767 / O</strain>
    </source>
</reference>
<dbReference type="Pfam" id="PF13620">
    <property type="entry name" value="CarboxypepD_reg"/>
    <property type="match status" value="1"/>
</dbReference>
<sequence length="554" mass="61630">MTIMKHPLNTFTIRYFLLIGFIFWLKPCGFTQSQQPNFNLELLANVNEYPQNLYSAIWGHVDSQGREYAILGTRIGTAIYSLVDPAKPKKVAFIGGTRSIWREMKSWKDYVYVTIDNAPDGLLIINMKEAPEKITWNYLKPQAPVDPLNPGLIEKCHTIWIDENGIMYLSGCNVNRGAVVMYDLKPNPESPRYLGALKTGYSHDNYARGDTVWSSNIYDGNVTIVDVADKKNPIILNSITTTSRFTHNSWPSDDGKYLFTTDERSNASIDAYSVSDLNNVELLDVFTAPATRGSGVVPHNTHYYKGFLPTAYYTDGVKIIDASRPTNLVEVGSYDTFLVPDSGFNGVWGIYPYFPSGLLIASDIQSGLWVFRPTYQKACFLEGIITDANNNNPVGDVEIEILASQINQESSKASGNYATGLAQSGVYRVAFYKEGYQPDTLSATLENGKVTVLNVKLRPDSLTTGLKDVVVLPLTLKASPNPFTQSLRLEYKWQGQAQAGELRVYDLLGRLMERHTLTSGDGNIQLGLELPRGQYWVQVISVTGSSRAAPIVKN</sequence>
<proteinExistence type="predicted"/>
<dbReference type="NCBIfam" id="TIGR04183">
    <property type="entry name" value="Por_Secre_tail"/>
    <property type="match status" value="1"/>
</dbReference>
<protein>
    <recommendedName>
        <fullName evidence="3">Secretion system C-terminal sorting domain-containing protein</fullName>
    </recommendedName>
</protein>
<dbReference type="STRING" id="760192.Halhy_5603"/>
<dbReference type="PANTHER" id="PTHR38787">
    <property type="entry name" value="REGULATORY P DOMAIN-CONTAINING PROTEIN"/>
    <property type="match status" value="1"/>
</dbReference>
<evidence type="ECO:0000313" key="2">
    <source>
        <dbReference type="Proteomes" id="UP000008461"/>
    </source>
</evidence>
<organism evidence="1 2">
    <name type="scientific">Haliscomenobacter hydrossis (strain ATCC 27775 / DSM 1100 / LMG 10767 / O)</name>
    <dbReference type="NCBI Taxonomy" id="760192"/>
    <lineage>
        <taxon>Bacteria</taxon>
        <taxon>Pseudomonadati</taxon>
        <taxon>Bacteroidota</taxon>
        <taxon>Saprospiria</taxon>
        <taxon>Saprospirales</taxon>
        <taxon>Haliscomenobacteraceae</taxon>
        <taxon>Haliscomenobacter</taxon>
    </lineage>
</organism>
<accession>F4KTQ3</accession>
<name>F4KTQ3_HALH1</name>
<evidence type="ECO:0008006" key="3">
    <source>
        <dbReference type="Google" id="ProtNLM"/>
    </source>
</evidence>
<dbReference type="SUPFAM" id="SSF49464">
    <property type="entry name" value="Carboxypeptidase regulatory domain-like"/>
    <property type="match status" value="1"/>
</dbReference>
<dbReference type="InterPro" id="IPR011048">
    <property type="entry name" value="Haem_d1_sf"/>
</dbReference>
<reference key="2">
    <citation type="submission" date="2011-04" db="EMBL/GenBank/DDBJ databases">
        <title>Complete sequence of chromosome of Haliscomenobacter hydrossis DSM 1100.</title>
        <authorList>
            <consortium name="US DOE Joint Genome Institute (JGI-PGF)"/>
            <person name="Lucas S."/>
            <person name="Han J."/>
            <person name="Lapidus A."/>
            <person name="Bruce D."/>
            <person name="Goodwin L."/>
            <person name="Pitluck S."/>
            <person name="Peters L."/>
            <person name="Kyrpides N."/>
            <person name="Mavromatis K."/>
            <person name="Ivanova N."/>
            <person name="Ovchinnikova G."/>
            <person name="Pagani I."/>
            <person name="Daligault H."/>
            <person name="Detter J.C."/>
            <person name="Han C."/>
            <person name="Land M."/>
            <person name="Hauser L."/>
            <person name="Markowitz V."/>
            <person name="Cheng J.-F."/>
            <person name="Hugenholtz P."/>
            <person name="Woyke T."/>
            <person name="Wu D."/>
            <person name="Verbarg S."/>
            <person name="Frueling A."/>
            <person name="Brambilla E."/>
            <person name="Klenk H.-P."/>
            <person name="Eisen J.A."/>
        </authorList>
    </citation>
    <scope>NUCLEOTIDE SEQUENCE</scope>
    <source>
        <strain>DSM 1100</strain>
    </source>
</reference>
<dbReference type="Proteomes" id="UP000008461">
    <property type="component" value="Chromosome"/>
</dbReference>
<keyword evidence="2" id="KW-1185">Reference proteome</keyword>